<dbReference type="PROSITE" id="PS50082">
    <property type="entry name" value="WD_REPEATS_2"/>
    <property type="match status" value="1"/>
</dbReference>
<evidence type="ECO:0000256" key="2">
    <source>
        <dbReference type="ARBA" id="ARBA00022737"/>
    </source>
</evidence>
<dbReference type="AlphaFoldDB" id="A0A2R5GWD1"/>
<dbReference type="Gene3D" id="2.130.10.10">
    <property type="entry name" value="YVTN repeat-like/Quinoprotein amine dehydrogenase"/>
    <property type="match status" value="1"/>
</dbReference>
<dbReference type="SUPFAM" id="SSF50978">
    <property type="entry name" value="WD40 repeat-like"/>
    <property type="match status" value="1"/>
</dbReference>
<evidence type="ECO:0000313" key="4">
    <source>
        <dbReference type="EMBL" id="GBG35137.1"/>
    </source>
</evidence>
<dbReference type="Proteomes" id="UP000241890">
    <property type="component" value="Unassembled WGS sequence"/>
</dbReference>
<keyword evidence="2" id="KW-0677">Repeat</keyword>
<dbReference type="InterPro" id="IPR019775">
    <property type="entry name" value="WD40_repeat_CS"/>
</dbReference>
<feature type="repeat" description="WD" evidence="3">
    <location>
        <begin position="1"/>
        <end position="31"/>
    </location>
</feature>
<dbReference type="EMBL" id="BEYU01000335">
    <property type="protein sequence ID" value="GBG35137.1"/>
    <property type="molecule type" value="Genomic_DNA"/>
</dbReference>
<organism evidence="4 5">
    <name type="scientific">Hondaea fermentalgiana</name>
    <dbReference type="NCBI Taxonomy" id="2315210"/>
    <lineage>
        <taxon>Eukaryota</taxon>
        <taxon>Sar</taxon>
        <taxon>Stramenopiles</taxon>
        <taxon>Bigyra</taxon>
        <taxon>Labyrinthulomycetes</taxon>
        <taxon>Thraustochytrida</taxon>
        <taxon>Thraustochytriidae</taxon>
        <taxon>Hondaea</taxon>
    </lineage>
</organism>
<name>A0A2R5GWD1_9STRA</name>
<dbReference type="Pfam" id="PF00400">
    <property type="entry name" value="WD40"/>
    <property type="match status" value="1"/>
</dbReference>
<dbReference type="InterPro" id="IPR001680">
    <property type="entry name" value="WD40_rpt"/>
</dbReference>
<feature type="non-terminal residue" evidence="4">
    <location>
        <position position="1"/>
    </location>
</feature>
<dbReference type="PANTHER" id="PTHR22847:SF637">
    <property type="entry name" value="WD REPEAT DOMAIN 5B"/>
    <property type="match status" value="1"/>
</dbReference>
<evidence type="ECO:0000256" key="3">
    <source>
        <dbReference type="PROSITE-ProRule" id="PRU00221"/>
    </source>
</evidence>
<dbReference type="PROSITE" id="PS50294">
    <property type="entry name" value="WD_REPEATS_REGION"/>
    <property type="match status" value="1"/>
</dbReference>
<evidence type="ECO:0000256" key="1">
    <source>
        <dbReference type="ARBA" id="ARBA00022574"/>
    </source>
</evidence>
<keyword evidence="5" id="KW-1185">Reference proteome</keyword>
<dbReference type="InParanoid" id="A0A2R5GWD1"/>
<dbReference type="OrthoDB" id="6262491at2759"/>
<reference evidence="4 5" key="1">
    <citation type="submission" date="2017-12" db="EMBL/GenBank/DDBJ databases">
        <title>Sequencing, de novo assembly and annotation of complete genome of a new Thraustochytrid species, strain FCC1311.</title>
        <authorList>
            <person name="Sedici K."/>
            <person name="Godart F."/>
            <person name="Aiese Cigliano R."/>
            <person name="Sanseverino W."/>
            <person name="Barakat M."/>
            <person name="Ortet P."/>
            <person name="Marechal E."/>
            <person name="Cagnac O."/>
            <person name="Amato A."/>
        </authorList>
    </citation>
    <scope>NUCLEOTIDE SEQUENCE [LARGE SCALE GENOMIC DNA]</scope>
</reference>
<comment type="caution">
    <text evidence="4">The sequence shown here is derived from an EMBL/GenBank/DDBJ whole genome shotgun (WGS) entry which is preliminary data.</text>
</comment>
<gene>
    <name evidence="4" type="ORF">FCC1311_113602</name>
</gene>
<dbReference type="PROSITE" id="PS00678">
    <property type="entry name" value="WD_REPEATS_1"/>
    <property type="match status" value="1"/>
</dbReference>
<dbReference type="GO" id="GO:1990234">
    <property type="term" value="C:transferase complex"/>
    <property type="evidence" value="ECO:0007669"/>
    <property type="project" value="UniProtKB-ARBA"/>
</dbReference>
<keyword evidence="1 3" id="KW-0853">WD repeat</keyword>
<accession>A0A2R5GWD1</accession>
<dbReference type="InterPro" id="IPR036322">
    <property type="entry name" value="WD40_repeat_dom_sf"/>
</dbReference>
<sequence>SVAIQGDTIASGSDDKTVRIWNATSGVEQYVLKGHSDRINSVAIQGDTIVSQSRNETCYWNARTGEALDADEAEASITPGKKTLVNVENETHVKLSGGIGFTTDYHITRSARQGSVYVIGDDKGMVHILHVQGVETES</sequence>
<dbReference type="PANTHER" id="PTHR22847">
    <property type="entry name" value="WD40 REPEAT PROTEIN"/>
    <property type="match status" value="1"/>
</dbReference>
<dbReference type="InterPro" id="IPR015943">
    <property type="entry name" value="WD40/YVTN_repeat-like_dom_sf"/>
</dbReference>
<proteinExistence type="predicted"/>
<protein>
    <submittedName>
        <fullName evidence="4">Lissencephaly-1-like</fullName>
    </submittedName>
</protein>
<evidence type="ECO:0000313" key="5">
    <source>
        <dbReference type="Proteomes" id="UP000241890"/>
    </source>
</evidence>